<proteinExistence type="inferred from homology"/>
<keyword evidence="7" id="KW-0966">Cell projection</keyword>
<feature type="compositionally biased region" description="Basic and acidic residues" evidence="11">
    <location>
        <begin position="566"/>
        <end position="587"/>
    </location>
</feature>
<feature type="compositionally biased region" description="Basic and acidic residues" evidence="11">
    <location>
        <begin position="698"/>
        <end position="710"/>
    </location>
</feature>
<evidence type="ECO:0000256" key="3">
    <source>
        <dbReference type="ARBA" id="ARBA00010767"/>
    </source>
</evidence>
<reference evidence="13" key="1">
    <citation type="submission" date="2025-08" db="UniProtKB">
        <authorList>
            <consortium name="RefSeq"/>
        </authorList>
    </citation>
    <scope>IDENTIFICATION</scope>
    <source>
        <tissue evidence="13">Total insect</tissue>
    </source>
</reference>
<evidence type="ECO:0000256" key="2">
    <source>
        <dbReference type="ARBA" id="ARBA00004300"/>
    </source>
</evidence>
<feature type="compositionally biased region" description="Polar residues" evidence="11">
    <location>
        <begin position="340"/>
        <end position="355"/>
    </location>
</feature>
<evidence type="ECO:0000256" key="8">
    <source>
        <dbReference type="ARBA" id="ARBA00024919"/>
    </source>
</evidence>
<dbReference type="AlphaFoldDB" id="A0A6P9A1Q8"/>
<keyword evidence="6" id="KW-0206">Cytoskeleton</keyword>
<keyword evidence="12" id="KW-1185">Reference proteome</keyword>
<organism evidence="13">
    <name type="scientific">Thrips palmi</name>
    <name type="common">Melon thrips</name>
    <dbReference type="NCBI Taxonomy" id="161013"/>
    <lineage>
        <taxon>Eukaryota</taxon>
        <taxon>Metazoa</taxon>
        <taxon>Ecdysozoa</taxon>
        <taxon>Arthropoda</taxon>
        <taxon>Hexapoda</taxon>
        <taxon>Insecta</taxon>
        <taxon>Pterygota</taxon>
        <taxon>Neoptera</taxon>
        <taxon>Paraneoptera</taxon>
        <taxon>Thysanoptera</taxon>
        <taxon>Terebrantia</taxon>
        <taxon>Thripoidea</taxon>
        <taxon>Thripidae</taxon>
        <taxon>Thrips</taxon>
    </lineage>
</organism>
<feature type="region of interest" description="Disordered" evidence="11">
    <location>
        <begin position="338"/>
        <end position="367"/>
    </location>
</feature>
<evidence type="ECO:0000256" key="6">
    <source>
        <dbReference type="ARBA" id="ARBA00023212"/>
    </source>
</evidence>
<feature type="compositionally biased region" description="Basic and acidic residues" evidence="11">
    <location>
        <begin position="644"/>
        <end position="686"/>
    </location>
</feature>
<feature type="coiled-coil region" evidence="10">
    <location>
        <begin position="7"/>
        <end position="34"/>
    </location>
</feature>
<feature type="compositionally biased region" description="Basic and acidic residues" evidence="11">
    <location>
        <begin position="731"/>
        <end position="754"/>
    </location>
</feature>
<feature type="region of interest" description="Disordered" evidence="11">
    <location>
        <begin position="395"/>
        <end position="422"/>
    </location>
</feature>
<evidence type="ECO:0000256" key="5">
    <source>
        <dbReference type="ARBA" id="ARBA00022490"/>
    </source>
</evidence>
<dbReference type="KEGG" id="tpal:117651354"/>
<evidence type="ECO:0000256" key="4">
    <source>
        <dbReference type="ARBA" id="ARBA00013872"/>
    </source>
</evidence>
<evidence type="ECO:0000313" key="13">
    <source>
        <dbReference type="RefSeq" id="XP_034251204.1"/>
    </source>
</evidence>
<comment type="function">
    <text evidence="8">Centrosomal protein required for establishing a robust mitotic centrosome architecture that can endure the forces that converge on the centrosomes during spindle formation. Required for stabilizing the expanded pericentriolar material around the centriole.</text>
</comment>
<evidence type="ECO:0000256" key="1">
    <source>
        <dbReference type="ARBA" id="ARBA00004120"/>
    </source>
</evidence>
<name>A0A6P9A1Q8_THRPL</name>
<feature type="compositionally biased region" description="Polar residues" evidence="11">
    <location>
        <begin position="907"/>
        <end position="917"/>
    </location>
</feature>
<evidence type="ECO:0000313" key="12">
    <source>
        <dbReference type="Proteomes" id="UP000515158"/>
    </source>
</evidence>
<comment type="similarity">
    <text evidence="3">Belongs to the kizuna family.</text>
</comment>
<dbReference type="PANTHER" id="PTHR16299">
    <property type="entry name" value="CENTROSOMAL PROTEIN KIZUNA"/>
    <property type="match status" value="1"/>
</dbReference>
<feature type="region of interest" description="Disordered" evidence="11">
    <location>
        <begin position="434"/>
        <end position="515"/>
    </location>
</feature>
<feature type="compositionally biased region" description="Polar residues" evidence="11">
    <location>
        <begin position="881"/>
        <end position="896"/>
    </location>
</feature>
<evidence type="ECO:0000256" key="10">
    <source>
        <dbReference type="SAM" id="Coils"/>
    </source>
</evidence>
<feature type="compositionally biased region" description="Basic and acidic residues" evidence="11">
    <location>
        <begin position="618"/>
        <end position="636"/>
    </location>
</feature>
<feature type="compositionally biased region" description="Low complexity" evidence="11">
    <location>
        <begin position="805"/>
        <end position="817"/>
    </location>
</feature>
<dbReference type="InParanoid" id="A0A6P9A1Q8"/>
<feature type="coiled-coil region" evidence="10">
    <location>
        <begin position="520"/>
        <end position="547"/>
    </location>
</feature>
<comment type="subcellular location">
    <subcellularLocation>
        <location evidence="1">Cytoplasm</location>
        <location evidence="1">Cytoskeleton</location>
        <location evidence="1">Cilium basal body</location>
    </subcellularLocation>
    <subcellularLocation>
        <location evidence="2">Cytoplasm</location>
        <location evidence="2">Cytoskeleton</location>
        <location evidence="2">Microtubule organizing center</location>
        <location evidence="2">Centrosome</location>
    </subcellularLocation>
</comment>
<feature type="compositionally biased region" description="Polar residues" evidence="11">
    <location>
        <begin position="790"/>
        <end position="799"/>
    </location>
</feature>
<accession>A0A6P9A1Q8</accession>
<dbReference type="PANTHER" id="PTHR16299:SF2">
    <property type="entry name" value="CENTROSOMAL PROTEIN KIZUNA"/>
    <property type="match status" value="1"/>
</dbReference>
<dbReference type="InterPro" id="IPR026742">
    <property type="entry name" value="Centrosomal_kizuma"/>
</dbReference>
<feature type="compositionally biased region" description="Polar residues" evidence="11">
    <location>
        <begin position="835"/>
        <end position="858"/>
    </location>
</feature>
<keyword evidence="5" id="KW-0963">Cytoplasm</keyword>
<evidence type="ECO:0000256" key="7">
    <source>
        <dbReference type="ARBA" id="ARBA00023273"/>
    </source>
</evidence>
<feature type="compositionally biased region" description="Low complexity" evidence="11">
    <location>
        <begin position="864"/>
        <end position="880"/>
    </location>
</feature>
<keyword evidence="10" id="KW-0175">Coiled coil</keyword>
<feature type="region of interest" description="Disordered" evidence="11">
    <location>
        <begin position="1123"/>
        <end position="1196"/>
    </location>
</feature>
<sequence>MDVHAANLEYYDKMQQLEERLRRSEEERMLLQRQFDLLVQSNHDKERARVSVVEARYKRFLDEDKRRRDRNSSLLQALDRIDSHTASLAAKTERMRSLRKHYEAFIAHSYPGWQLELERPYCPLAAIAPAPNVMARVTDVTEYDSNNPRCFPDTSEFSDTQYHALPAISPKPYSPLASPLCRSELAISTRDDFPSVGRSLYRTGSAAIRSASLSPSRVRDLSSQYDAKKMTSPSIRNYDSYSPSKISEVGLSPRLRNESNFTKINNGLSSPREPSYQSNLQTYGQDRPISYRPLSTTNHCFLDYDHGTSEADLNTSGDLLNLSNLSLSDDGVLNDPEILDSSSRFSPISHPTYTSPRDYGSSKQIPSISLSIPPASVRHHVSPREVYIPKRSASLSPSLFTSPSPKSILSPRSRKSDVTSDSVHRILYPSDADFQRTEPLLSPRRQKSTWQTLRPSYLPPPSRSTIRRSVTFSEPEYETPYSLRDEAGSPYSGSYGSLRRHSPSSPISNWESSDHERYLREKQSREKDAFREKIERLKELIKENKDHEMGFACTDTRSRSPSFQPKVRDHEKEKCDSLESSIDRDWKASQSRRSSLATELVSDDDDEENISSPYKNANKTDELESKNGVHTSKMDFAEDVSEPITDKEHWSGKFNEKDEDAKENLKAPEIKDKGTKDQSESEKLNLDDGYAYTPYESTEFKEGKEFKDTENPSTQSKQESQGEHAQPNDGNKMDQERVNDTEEKQLQDAGKESSDFIYMESIREGDTGEPLSEKAIDFEHSDNLQKVDQTEASFQNNLPTKEGQENLNEYQNNYNYEADPKQQEWATNEDGGTQGPQNMQYDDSTPTGYENQSQNNAALGQESGFEGYQTEGGQEQQRYENYQSNTAPDQQPQENYGENAGYEQYQEPKQATETGYQEYSEDPGQYQQNYQAYSEDQQYNEQQDPTYNAQDPGFNSQDPNSYQYSQDPNKNQYQEYNYEQNQEAYDYSQDPNYQQDQAYQQEQQYQSDQAYLQDPNYSQDQQYQQSSEYQQGQQYQEAGYDGSGQYQGYQPGTDDLSEETTPSADSNYQGQTLGGEAKDQSQTLEQYRALLGADPSSEPGFSDSSEIENQMAAVVGLGGNSSVVEQAPATSPPVAPAAAKGKAKKKPQLTRKQSSITADSVEGNEQKTPSLPKTPEVKSDPAAPQQSDSDFDISSQ</sequence>
<evidence type="ECO:0000256" key="9">
    <source>
        <dbReference type="ARBA" id="ARBA00031153"/>
    </source>
</evidence>
<dbReference type="GO" id="GO:0005813">
    <property type="term" value="C:centrosome"/>
    <property type="evidence" value="ECO:0007669"/>
    <property type="project" value="UniProtKB-SubCell"/>
</dbReference>
<feature type="compositionally biased region" description="Low complexity" evidence="11">
    <location>
        <begin position="1185"/>
        <end position="1196"/>
    </location>
</feature>
<evidence type="ECO:0000256" key="11">
    <source>
        <dbReference type="SAM" id="MobiDB-lite"/>
    </source>
</evidence>
<feature type="compositionally biased region" description="Polar residues" evidence="11">
    <location>
        <begin position="1059"/>
        <end position="1071"/>
    </location>
</feature>
<dbReference type="RefSeq" id="XP_034251204.1">
    <property type="nucleotide sequence ID" value="XM_034395313.1"/>
</dbReference>
<dbReference type="GO" id="GO:0007051">
    <property type="term" value="P:spindle organization"/>
    <property type="evidence" value="ECO:0007669"/>
    <property type="project" value="InterPro"/>
</dbReference>
<feature type="region of interest" description="Disordered" evidence="11">
    <location>
        <begin position="552"/>
        <end position="1108"/>
    </location>
</feature>
<feature type="compositionally biased region" description="Basic and acidic residues" evidence="11">
    <location>
        <begin position="761"/>
        <end position="789"/>
    </location>
</feature>
<dbReference type="Proteomes" id="UP000515158">
    <property type="component" value="Unplaced"/>
</dbReference>
<gene>
    <name evidence="13" type="primary">LOC117651354</name>
</gene>
<protein>
    <recommendedName>
        <fullName evidence="4">Centrosomal protein kizuna</fullName>
    </recommendedName>
    <alternativeName>
        <fullName evidence="9">Polo-like kinase 1 substrate 1</fullName>
    </alternativeName>
</protein>
<dbReference type="GeneID" id="117651354"/>
<feature type="compositionally biased region" description="Polar residues" evidence="11">
    <location>
        <begin position="925"/>
        <end position="970"/>
    </location>
</feature>
<feature type="compositionally biased region" description="Low complexity" evidence="11">
    <location>
        <begin position="395"/>
        <end position="407"/>
    </location>
</feature>
<dbReference type="OrthoDB" id="8015657at2759"/>
<feature type="compositionally biased region" description="Polar residues" evidence="11">
    <location>
        <begin position="588"/>
        <end position="597"/>
    </location>
</feature>
<feature type="compositionally biased region" description="Low complexity" evidence="11">
    <location>
        <begin position="971"/>
        <end position="1052"/>
    </location>
</feature>